<reference evidence="2 3" key="1">
    <citation type="submission" date="2017-08" db="EMBL/GenBank/DDBJ databases">
        <title>Complete genome of Colwellia sp. NB097-1, a psychrophile bacterium ioslated from Bering Sea.</title>
        <authorList>
            <person name="Chen X."/>
        </authorList>
    </citation>
    <scope>NUCLEOTIDE SEQUENCE [LARGE SCALE GENOMIC DNA]</scope>
    <source>
        <strain evidence="2 3">NB097-1</strain>
    </source>
</reference>
<dbReference type="Pfam" id="PF00753">
    <property type="entry name" value="Lactamase_B"/>
    <property type="match status" value="1"/>
</dbReference>
<dbReference type="PANTHER" id="PTHR30619">
    <property type="entry name" value="DNA INTERNALIZATION/COMPETENCE PROTEIN COMEC/REC2"/>
    <property type="match status" value="1"/>
</dbReference>
<name>A0A222G4S4_9GAMM</name>
<sequence>MSNISVKLKMYPASNGDAFLISANVPEPLNIMIDGGYASTYNKYISPDLKELALEGCSLNLVVATHIDADHILGLIEFFKSNGCSTKSKIIPVLNVIHNSVRSLNPLKADLIRNDDLELLKEINHQGYPISENKTEEEISARQGSSLAALLLAGKYNWNFSDGNQSINCDSFPTIKLNSNASLKLLGPSIERLNELKKWWLKELQRIGIIGGITEDIIFDDAFEFLCAKNLFKRNYTKKEKDVISQVSGSSTHSLKDVYSPDSSITNSSSVAFIAEIGSAMLLFLGDAWSEDIEIKIQELKTNTNKLLFQAIKISHHGSLHNTSTSLLELIDAASYFISSDGNHHDHPDIEVLKEIVDRPSRFTRRLYFSYPTPASTFMKNYKSQSGACFTVHETANNWIDLTSEIL</sequence>
<dbReference type="InterPro" id="IPR001279">
    <property type="entry name" value="Metallo-B-lactamas"/>
</dbReference>
<dbReference type="Gene3D" id="3.60.15.10">
    <property type="entry name" value="Ribonuclease Z/Hydroxyacylglutathione hydrolase-like"/>
    <property type="match status" value="1"/>
</dbReference>
<dbReference type="PANTHER" id="PTHR30619:SF1">
    <property type="entry name" value="RECOMBINATION PROTEIN 2"/>
    <property type="match status" value="1"/>
</dbReference>
<feature type="domain" description="Metallo-beta-lactamase" evidence="1">
    <location>
        <begin position="30"/>
        <end position="83"/>
    </location>
</feature>
<protein>
    <recommendedName>
        <fullName evidence="1">Metallo-beta-lactamase domain-containing protein</fullName>
    </recommendedName>
</protein>
<evidence type="ECO:0000259" key="1">
    <source>
        <dbReference type="Pfam" id="PF00753"/>
    </source>
</evidence>
<dbReference type="RefSeq" id="WP_081149269.1">
    <property type="nucleotide sequence ID" value="NZ_CP020465.1"/>
</dbReference>
<keyword evidence="3" id="KW-1185">Reference proteome</keyword>
<evidence type="ECO:0000313" key="3">
    <source>
        <dbReference type="Proteomes" id="UP000202259"/>
    </source>
</evidence>
<dbReference type="AlphaFoldDB" id="A0A222G4S4"/>
<accession>A0A222G4S4</accession>
<dbReference type="InterPro" id="IPR052159">
    <property type="entry name" value="Competence_DNA_uptake"/>
</dbReference>
<dbReference type="OrthoDB" id="418728at2"/>
<dbReference type="SUPFAM" id="SSF56281">
    <property type="entry name" value="Metallo-hydrolase/oxidoreductase"/>
    <property type="match status" value="1"/>
</dbReference>
<dbReference type="EMBL" id="CP020465">
    <property type="protein sequence ID" value="ASP46917.1"/>
    <property type="molecule type" value="Genomic_DNA"/>
</dbReference>
<gene>
    <name evidence="2" type="ORF">B5D82_03455</name>
</gene>
<dbReference type="InterPro" id="IPR036866">
    <property type="entry name" value="RibonucZ/Hydroxyglut_hydro"/>
</dbReference>
<evidence type="ECO:0000313" key="2">
    <source>
        <dbReference type="EMBL" id="ASP46917.1"/>
    </source>
</evidence>
<dbReference type="NCBIfam" id="NF041809">
    <property type="entry name" value="Avs1a"/>
    <property type="match status" value="1"/>
</dbReference>
<organism evidence="2 3">
    <name type="scientific">Cognaticolwellia beringensis</name>
    <dbReference type="NCBI Taxonomy" id="1967665"/>
    <lineage>
        <taxon>Bacteria</taxon>
        <taxon>Pseudomonadati</taxon>
        <taxon>Pseudomonadota</taxon>
        <taxon>Gammaproteobacteria</taxon>
        <taxon>Alteromonadales</taxon>
        <taxon>Colwelliaceae</taxon>
        <taxon>Cognaticolwellia</taxon>
    </lineage>
</organism>
<proteinExistence type="predicted"/>
<dbReference type="KEGG" id="cber:B5D82_03455"/>
<dbReference type="Proteomes" id="UP000202259">
    <property type="component" value="Chromosome"/>
</dbReference>